<proteinExistence type="predicted"/>
<comment type="caution">
    <text evidence="2">The sequence shown here is derived from an EMBL/GenBank/DDBJ whole genome shotgun (WGS) entry which is preliminary data.</text>
</comment>
<sequence>MAKQEEKKAAKPAVKDEKTAKAAPAQKDAAEEKEKAAARNYHVAKRPDGKWQVKFAGGEKAIKLFGTQAEAIAYAKKLAVNQEGSISIHKKDGKLRKQKY</sequence>
<gene>
    <name evidence="2" type="ORF">H9726_03320</name>
</gene>
<feature type="region of interest" description="Disordered" evidence="1">
    <location>
        <begin position="1"/>
        <end position="43"/>
    </location>
</feature>
<protein>
    <submittedName>
        <fullName evidence="2">DUF2188 domain-containing protein</fullName>
    </submittedName>
</protein>
<dbReference type="Pfam" id="PF09954">
    <property type="entry name" value="DUF2188"/>
    <property type="match status" value="1"/>
</dbReference>
<organism evidence="2 3">
    <name type="scientific">Candidatus Borkfalkia avicola</name>
    <dbReference type="NCBI Taxonomy" id="2838503"/>
    <lineage>
        <taxon>Bacteria</taxon>
        <taxon>Bacillati</taxon>
        <taxon>Bacillota</taxon>
        <taxon>Clostridia</taxon>
        <taxon>Christensenellales</taxon>
        <taxon>Christensenellaceae</taxon>
        <taxon>Candidatus Borkfalkia</taxon>
    </lineage>
</organism>
<dbReference type="Proteomes" id="UP000824025">
    <property type="component" value="Unassembled WGS sequence"/>
</dbReference>
<dbReference type="InterPro" id="IPR018691">
    <property type="entry name" value="DUF2188"/>
</dbReference>
<dbReference type="AlphaFoldDB" id="A0A9D2D6S7"/>
<accession>A0A9D2D6S7</accession>
<name>A0A9D2D6S7_9FIRM</name>
<evidence type="ECO:0000313" key="3">
    <source>
        <dbReference type="Proteomes" id="UP000824025"/>
    </source>
</evidence>
<feature type="compositionally biased region" description="Basic and acidic residues" evidence="1">
    <location>
        <begin position="28"/>
        <end position="37"/>
    </location>
</feature>
<dbReference type="EMBL" id="DXCF01000018">
    <property type="protein sequence ID" value="HIZ09500.1"/>
    <property type="molecule type" value="Genomic_DNA"/>
</dbReference>
<feature type="compositionally biased region" description="Basic and acidic residues" evidence="1">
    <location>
        <begin position="1"/>
        <end position="20"/>
    </location>
</feature>
<reference evidence="2" key="2">
    <citation type="submission" date="2021-04" db="EMBL/GenBank/DDBJ databases">
        <authorList>
            <person name="Gilroy R."/>
        </authorList>
    </citation>
    <scope>NUCLEOTIDE SEQUENCE</scope>
    <source>
        <strain evidence="2">CHK192-19661</strain>
    </source>
</reference>
<evidence type="ECO:0000313" key="2">
    <source>
        <dbReference type="EMBL" id="HIZ09500.1"/>
    </source>
</evidence>
<reference evidence="2" key="1">
    <citation type="journal article" date="2021" name="PeerJ">
        <title>Extensive microbial diversity within the chicken gut microbiome revealed by metagenomics and culture.</title>
        <authorList>
            <person name="Gilroy R."/>
            <person name="Ravi A."/>
            <person name="Getino M."/>
            <person name="Pursley I."/>
            <person name="Horton D.L."/>
            <person name="Alikhan N.F."/>
            <person name="Baker D."/>
            <person name="Gharbi K."/>
            <person name="Hall N."/>
            <person name="Watson M."/>
            <person name="Adriaenssens E.M."/>
            <person name="Foster-Nyarko E."/>
            <person name="Jarju S."/>
            <person name="Secka A."/>
            <person name="Antonio M."/>
            <person name="Oren A."/>
            <person name="Chaudhuri R.R."/>
            <person name="La Ragione R."/>
            <person name="Hildebrand F."/>
            <person name="Pallen M.J."/>
        </authorList>
    </citation>
    <scope>NUCLEOTIDE SEQUENCE</scope>
    <source>
        <strain evidence="2">CHK192-19661</strain>
    </source>
</reference>
<evidence type="ECO:0000256" key="1">
    <source>
        <dbReference type="SAM" id="MobiDB-lite"/>
    </source>
</evidence>